<dbReference type="InterPro" id="IPR011335">
    <property type="entry name" value="Restrct_endonuc-II-like"/>
</dbReference>
<evidence type="ECO:0000256" key="1">
    <source>
        <dbReference type="ARBA" id="ARBA00022722"/>
    </source>
</evidence>
<evidence type="ECO:0000256" key="3">
    <source>
        <dbReference type="ARBA" id="ARBA00022759"/>
    </source>
</evidence>
<sequence length="133" mass="15299">MSVKRKGSAKERELANFFWERGCAVLRGCSSGGGVRRRYVPDIVAVCRGRVLVFEVKYRAKYAPIRLEPEKAEKLTLFAKRAGGEAYLLVKYGREPWKVLPLADRVGREEYEKGVELKAFVEALFSERMDQYF</sequence>
<keyword evidence="9 11" id="KW-0234">DNA repair</keyword>
<dbReference type="GO" id="GO:0006310">
    <property type="term" value="P:DNA recombination"/>
    <property type="evidence" value="ECO:0007669"/>
    <property type="project" value="UniProtKB-UniRule"/>
</dbReference>
<feature type="site" description="Transition state stabilizer" evidence="11">
    <location>
        <position position="57"/>
    </location>
</feature>
<feature type="binding site" evidence="11">
    <location>
        <position position="55"/>
    </location>
    <ligand>
        <name>Mg(2+)</name>
        <dbReference type="ChEBI" id="CHEBI:18420"/>
    </ligand>
</feature>
<keyword evidence="6 11" id="KW-0460">Magnesium</keyword>
<accession>A0A7L4P758</accession>
<comment type="caution">
    <text evidence="12">The sequence shown here is derived from an EMBL/GenBank/DDBJ whole genome shotgun (WGS) entry which is preliminary data.</text>
</comment>
<comment type="subunit">
    <text evidence="11">Homodimer.</text>
</comment>
<feature type="binding site" evidence="11">
    <location>
        <position position="11"/>
    </location>
    <ligand>
        <name>Mg(2+)</name>
        <dbReference type="ChEBI" id="CHEBI:18420"/>
    </ligand>
</feature>
<dbReference type="EC" id="3.1.21.10" evidence="11"/>
<dbReference type="PANTHER" id="PTHR39651">
    <property type="entry name" value="HOLLIDAY JUNCTION RESOLVASE HJC"/>
    <property type="match status" value="1"/>
</dbReference>
<keyword evidence="8 11" id="KW-0233">DNA recombination</keyword>
<dbReference type="InterPro" id="IPR002732">
    <property type="entry name" value="Hjc"/>
</dbReference>
<keyword evidence="1 11" id="KW-0540">Nuclease</keyword>
<organism evidence="12 13">
    <name type="scientific">Pyrobaculum arsenaticum</name>
    <dbReference type="NCBI Taxonomy" id="121277"/>
    <lineage>
        <taxon>Archaea</taxon>
        <taxon>Thermoproteota</taxon>
        <taxon>Thermoprotei</taxon>
        <taxon>Thermoproteales</taxon>
        <taxon>Thermoproteaceae</taxon>
        <taxon>Pyrobaculum</taxon>
    </lineage>
</organism>
<evidence type="ECO:0000313" key="13">
    <source>
        <dbReference type="Proteomes" id="UP000554766"/>
    </source>
</evidence>
<dbReference type="Pfam" id="PF01870">
    <property type="entry name" value="Hjc"/>
    <property type="match status" value="1"/>
</dbReference>
<dbReference type="GO" id="GO:0008821">
    <property type="term" value="F:crossover junction DNA endonuclease activity"/>
    <property type="evidence" value="ECO:0007669"/>
    <property type="project" value="UniProtKB-UniRule"/>
</dbReference>
<evidence type="ECO:0000256" key="10">
    <source>
        <dbReference type="ARBA" id="ARBA00029354"/>
    </source>
</evidence>
<evidence type="ECO:0000313" key="12">
    <source>
        <dbReference type="EMBL" id="NYR14662.1"/>
    </source>
</evidence>
<dbReference type="PANTHER" id="PTHR39651:SF1">
    <property type="entry name" value="HOLLIDAY JUNCTION RESOLVASE HJC"/>
    <property type="match status" value="1"/>
</dbReference>
<comment type="function">
    <text evidence="11">A structure-specific endonuclease that resolves Holliday junction (HJ) intermediates during genetic recombination. Cleaves 4-way DNA junctions introducing paired nicks in opposing strands, leaving a 5'-terminal phosphate and a 3'-terminal hydroxyl group that are subsequently ligated to produce recombinant products.</text>
</comment>
<reference evidence="12 13" key="1">
    <citation type="journal article" date="2020" name="Nat. Commun.">
        <title>The structures of two archaeal type IV pili illuminate evolutionary relationships.</title>
        <authorList>
            <person name="Wang F."/>
            <person name="Baquero D.P."/>
            <person name="Su Z."/>
            <person name="Beltran L.C."/>
            <person name="Prangishvili D."/>
            <person name="Krupovic M."/>
            <person name="Egelman E.H."/>
        </authorList>
    </citation>
    <scope>NUCLEOTIDE SEQUENCE [LARGE SCALE GENOMIC DNA]</scope>
    <source>
        <strain evidence="12 13">2GA</strain>
    </source>
</reference>
<dbReference type="PIRSF" id="PIRSF004985">
    <property type="entry name" value="Hlld_jn_rslvs_ar"/>
    <property type="match status" value="1"/>
</dbReference>
<dbReference type="HAMAP" id="MF_01490">
    <property type="entry name" value="HJ_Resolv_Hjc"/>
    <property type="match status" value="1"/>
</dbReference>
<dbReference type="InterPro" id="IPR014428">
    <property type="entry name" value="Hjc_arc"/>
</dbReference>
<evidence type="ECO:0000256" key="8">
    <source>
        <dbReference type="ARBA" id="ARBA00023172"/>
    </source>
</evidence>
<dbReference type="OMA" id="WYFFHPG"/>
<dbReference type="Gene3D" id="3.40.1350.10">
    <property type="match status" value="1"/>
</dbReference>
<dbReference type="InterPro" id="IPR011856">
    <property type="entry name" value="tRNA_endonuc-like_dom_sf"/>
</dbReference>
<feature type="active site" evidence="11">
    <location>
        <position position="31"/>
    </location>
</feature>
<evidence type="ECO:0000256" key="9">
    <source>
        <dbReference type="ARBA" id="ARBA00023204"/>
    </source>
</evidence>
<proteinExistence type="inferred from homology"/>
<keyword evidence="7 11" id="KW-0238">DNA-binding</keyword>
<dbReference type="GO" id="GO:0006281">
    <property type="term" value="P:DNA repair"/>
    <property type="evidence" value="ECO:0007669"/>
    <property type="project" value="UniProtKB-UniRule"/>
</dbReference>
<gene>
    <name evidence="11" type="primary">hjc</name>
    <name evidence="12" type="ORF">HC235_01500</name>
</gene>
<keyword evidence="13" id="KW-1185">Reference proteome</keyword>
<comment type="similarity">
    <text evidence="11">Belongs to the Holliday junction resolvase Hjc family.</text>
</comment>
<dbReference type="GO" id="GO:0000287">
    <property type="term" value="F:magnesium ion binding"/>
    <property type="evidence" value="ECO:0007669"/>
    <property type="project" value="UniProtKB-UniRule"/>
</dbReference>
<comment type="catalytic activity">
    <reaction evidence="10 11">
        <text>Endonucleolytic cleavage at a junction such as a reciprocal single-stranded crossover between two homologous DNA duplexes (Holliday junction).</text>
        <dbReference type="EC" id="3.1.21.10"/>
    </reaction>
</comment>
<evidence type="ECO:0000256" key="5">
    <source>
        <dbReference type="ARBA" id="ARBA00022801"/>
    </source>
</evidence>
<feature type="binding site" evidence="11">
    <location>
        <position position="42"/>
    </location>
    <ligand>
        <name>Mg(2+)</name>
        <dbReference type="ChEBI" id="CHEBI:18420"/>
    </ligand>
</feature>
<dbReference type="EMBL" id="JAAVJF010000001">
    <property type="protein sequence ID" value="NYR14662.1"/>
    <property type="molecule type" value="Genomic_DNA"/>
</dbReference>
<keyword evidence="3 11" id="KW-0255">Endonuclease</keyword>
<dbReference type="GO" id="GO:0003677">
    <property type="term" value="F:DNA binding"/>
    <property type="evidence" value="ECO:0007669"/>
    <property type="project" value="UniProtKB-KW"/>
</dbReference>
<dbReference type="AlphaFoldDB" id="A0A7L4P758"/>
<keyword evidence="2 11" id="KW-0479">Metal-binding</keyword>
<evidence type="ECO:0000256" key="11">
    <source>
        <dbReference type="HAMAP-Rule" id="MF_01490"/>
    </source>
</evidence>
<name>A0A7L4P758_9CREN</name>
<dbReference type="Proteomes" id="UP000554766">
    <property type="component" value="Unassembled WGS sequence"/>
</dbReference>
<evidence type="ECO:0000256" key="6">
    <source>
        <dbReference type="ARBA" id="ARBA00022842"/>
    </source>
</evidence>
<dbReference type="RefSeq" id="WP_011900301.1">
    <property type="nucleotide sequence ID" value="NZ_JAAVJF010000001.1"/>
</dbReference>
<keyword evidence="5 11" id="KW-0378">Hydrolase</keyword>
<dbReference type="SUPFAM" id="SSF52980">
    <property type="entry name" value="Restriction endonuclease-like"/>
    <property type="match status" value="1"/>
</dbReference>
<evidence type="ECO:0000256" key="7">
    <source>
        <dbReference type="ARBA" id="ARBA00023125"/>
    </source>
</evidence>
<evidence type="ECO:0000256" key="4">
    <source>
        <dbReference type="ARBA" id="ARBA00022763"/>
    </source>
</evidence>
<comment type="cofactor">
    <cofactor evidence="11">
        <name>Mg(2+)</name>
        <dbReference type="ChEBI" id="CHEBI:18420"/>
    </cofactor>
    <text evidence="11">Binds 1 Mg(2+) ion per subunit.</text>
</comment>
<evidence type="ECO:0000256" key="2">
    <source>
        <dbReference type="ARBA" id="ARBA00022723"/>
    </source>
</evidence>
<keyword evidence="4 11" id="KW-0227">DNA damage</keyword>
<dbReference type="GeneID" id="5056429"/>
<protein>
    <recommendedName>
        <fullName evidence="11">Crossover junction endodeoxyribonuclease Hjc</fullName>
        <shortName evidence="11">Hjc</shortName>
        <ecNumber evidence="11">3.1.21.10</ecNumber>
    </recommendedName>
    <alternativeName>
        <fullName evidence="11">Holliday junction resolvase Hjc</fullName>
    </alternativeName>
</protein>